<keyword evidence="11" id="KW-1185">Reference proteome</keyword>
<dbReference type="GO" id="GO:0005789">
    <property type="term" value="C:endoplasmic reticulum membrane"/>
    <property type="evidence" value="ECO:0007669"/>
    <property type="project" value="UniProtKB-SubCell"/>
</dbReference>
<feature type="transmembrane region" description="Helical" evidence="10">
    <location>
        <begin position="98"/>
        <end position="119"/>
    </location>
</feature>
<feature type="transmembrane region" description="Helical" evidence="10">
    <location>
        <begin position="340"/>
        <end position="355"/>
    </location>
</feature>
<dbReference type="PANTHER" id="PTHR13205">
    <property type="entry name" value="TRANSMEMBRANE PROTEIN 15-RELATED"/>
    <property type="match status" value="1"/>
</dbReference>
<accession>A0A1S3I019</accession>
<dbReference type="GeneID" id="106159756"/>
<feature type="transmembrane region" description="Helical" evidence="10">
    <location>
        <begin position="263"/>
        <end position="282"/>
    </location>
</feature>
<evidence type="ECO:0000256" key="7">
    <source>
        <dbReference type="ARBA" id="ARBA00022824"/>
    </source>
</evidence>
<proteinExistence type="inferred from homology"/>
<name>A0A1S3I019_LINAN</name>
<dbReference type="OrthoDB" id="377083at2759"/>
<comment type="subcellular location">
    <subcellularLocation>
        <location evidence="1">Endoplasmic reticulum membrane</location>
        <topology evidence="1">Multi-pass membrane protein</topology>
    </subcellularLocation>
</comment>
<keyword evidence="9 10" id="KW-0472">Membrane</keyword>
<evidence type="ECO:0000256" key="3">
    <source>
        <dbReference type="ARBA" id="ARBA00012132"/>
    </source>
</evidence>
<feature type="transmembrane region" description="Helical" evidence="10">
    <location>
        <begin position="199"/>
        <end position="221"/>
    </location>
</feature>
<gene>
    <name evidence="12" type="primary">LOC106159756</name>
</gene>
<keyword evidence="8 10" id="KW-1133">Transmembrane helix</keyword>
<feature type="transmembrane region" description="Helical" evidence="10">
    <location>
        <begin position="302"/>
        <end position="320"/>
    </location>
</feature>
<keyword evidence="4" id="KW-0808">Transferase</keyword>
<reference evidence="12" key="1">
    <citation type="submission" date="2025-08" db="UniProtKB">
        <authorList>
            <consortium name="RefSeq"/>
        </authorList>
    </citation>
    <scope>IDENTIFICATION</scope>
    <source>
        <tissue evidence="12">Gonads</tissue>
    </source>
</reference>
<dbReference type="InterPro" id="IPR032974">
    <property type="entry name" value="Polypren_kinase"/>
</dbReference>
<dbReference type="InParanoid" id="A0A1S3I019"/>
<keyword evidence="5 10" id="KW-0812">Transmembrane</keyword>
<protein>
    <recommendedName>
        <fullName evidence="3">dolichol kinase</fullName>
        <ecNumber evidence="3">2.7.1.108</ecNumber>
    </recommendedName>
</protein>
<evidence type="ECO:0000313" key="12">
    <source>
        <dbReference type="RefSeq" id="XP_013391612.1"/>
    </source>
</evidence>
<dbReference type="GO" id="GO:0004168">
    <property type="term" value="F:dolichol kinase activity"/>
    <property type="evidence" value="ECO:0007669"/>
    <property type="project" value="UniProtKB-EC"/>
</dbReference>
<evidence type="ECO:0000256" key="1">
    <source>
        <dbReference type="ARBA" id="ARBA00004477"/>
    </source>
</evidence>
<dbReference type="GO" id="GO:0043048">
    <property type="term" value="P:dolichyl monophosphate biosynthetic process"/>
    <property type="evidence" value="ECO:0007669"/>
    <property type="project" value="TreeGrafter"/>
</dbReference>
<feature type="transmembrane region" description="Helical" evidence="10">
    <location>
        <begin position="233"/>
        <end position="251"/>
    </location>
</feature>
<dbReference type="Proteomes" id="UP000085678">
    <property type="component" value="Unplaced"/>
</dbReference>
<dbReference type="RefSeq" id="XP_013391612.1">
    <property type="nucleotide sequence ID" value="XM_013536158.1"/>
</dbReference>
<evidence type="ECO:0000256" key="9">
    <source>
        <dbReference type="ARBA" id="ARBA00023136"/>
    </source>
</evidence>
<evidence type="ECO:0000256" key="8">
    <source>
        <dbReference type="ARBA" id="ARBA00022989"/>
    </source>
</evidence>
<keyword evidence="7" id="KW-0256">Endoplasmic reticulum</keyword>
<evidence type="ECO:0000256" key="5">
    <source>
        <dbReference type="ARBA" id="ARBA00022692"/>
    </source>
</evidence>
<feature type="transmembrane region" description="Helical" evidence="10">
    <location>
        <begin position="435"/>
        <end position="456"/>
    </location>
</feature>
<evidence type="ECO:0000313" key="11">
    <source>
        <dbReference type="Proteomes" id="UP000085678"/>
    </source>
</evidence>
<feature type="transmembrane region" description="Helical" evidence="10">
    <location>
        <begin position="468"/>
        <end position="490"/>
    </location>
</feature>
<evidence type="ECO:0000256" key="2">
    <source>
        <dbReference type="ARBA" id="ARBA00010794"/>
    </source>
</evidence>
<feature type="transmembrane region" description="Helical" evidence="10">
    <location>
        <begin position="66"/>
        <end position="86"/>
    </location>
</feature>
<feature type="transmembrane region" description="Helical" evidence="10">
    <location>
        <begin position="405"/>
        <end position="423"/>
    </location>
</feature>
<sequence>MREEAVLFCAIFFALKEHLQKHTYDVYLLVVHGMALVCIVCGYKLNKKIEFHRMVPMMQKLTGWELREYAGMGVWCCILLPLATVLPEYNLRGGLDAAVGLSLNISFLICSILTIHILCDKVRELSLSKTKTDNVHLERIWKDLIPGVCLASIVGTAVPYFLFKGKFGAILLGIGILGPILYTFLLLKLPKCLPKSFTFGEATIVAQSLVLFVNKVFLKIVYMNLNVANDQNVSTITMVAVLSVGVLVLLLRLFPVLQTTRGFYFTLLLVSIGAVTGLYLVLQDNLFMWLYEYIFYSSLKRSLFTYWLVMTGIAVLIVIYQNNCQKSDEKKTSTTVVRKYFHIIAVCVYLPGLLWDPEFLYLASIGAFCVFVLLESIRTLCVYPFGEILNIFLQVFLDERDGGQIILTHIYLLVGCSLSLWISPYDLNFANHLPLYSGILSLGIGDMVASVFGTAFGKTKWAGSEKSVEGTAAAFVAQIAAIALLMYFGVDPNLTPSGHGHLIDSLVLNKIVIGIALTSLLEAWTTQIDNLVLPLFMYAVMAG</sequence>
<keyword evidence="6 12" id="KW-0418">Kinase</keyword>
<evidence type="ECO:0000256" key="4">
    <source>
        <dbReference type="ARBA" id="ARBA00022679"/>
    </source>
</evidence>
<dbReference type="FunCoup" id="A0A1S3I019">
    <property type="interactions" value="944"/>
</dbReference>
<evidence type="ECO:0000256" key="10">
    <source>
        <dbReference type="SAM" id="Phobius"/>
    </source>
</evidence>
<evidence type="ECO:0000256" key="6">
    <source>
        <dbReference type="ARBA" id="ARBA00022777"/>
    </source>
</evidence>
<comment type="similarity">
    <text evidence="2">Belongs to the polyprenol kinase family.</text>
</comment>
<dbReference type="AlphaFoldDB" id="A0A1S3I019"/>
<dbReference type="PANTHER" id="PTHR13205:SF15">
    <property type="entry name" value="DOLICHOL KINASE"/>
    <property type="match status" value="1"/>
</dbReference>
<feature type="transmembrane region" description="Helical" evidence="10">
    <location>
        <begin position="26"/>
        <end position="45"/>
    </location>
</feature>
<organism evidence="11 12">
    <name type="scientific">Lingula anatina</name>
    <name type="common">Brachiopod</name>
    <name type="synonym">Lingula unguis</name>
    <dbReference type="NCBI Taxonomy" id="7574"/>
    <lineage>
        <taxon>Eukaryota</taxon>
        <taxon>Metazoa</taxon>
        <taxon>Spiralia</taxon>
        <taxon>Lophotrochozoa</taxon>
        <taxon>Brachiopoda</taxon>
        <taxon>Linguliformea</taxon>
        <taxon>Lingulata</taxon>
        <taxon>Lingulida</taxon>
        <taxon>Linguloidea</taxon>
        <taxon>Lingulidae</taxon>
        <taxon>Lingula</taxon>
    </lineage>
</organism>
<dbReference type="STRING" id="7574.A0A1S3I019"/>
<feature type="transmembrane region" description="Helical" evidence="10">
    <location>
        <begin position="361"/>
        <end position="385"/>
    </location>
</feature>
<feature type="transmembrane region" description="Helical" evidence="10">
    <location>
        <begin position="167"/>
        <end position="187"/>
    </location>
</feature>
<dbReference type="EC" id="2.7.1.108" evidence="3"/>
<feature type="transmembrane region" description="Helical" evidence="10">
    <location>
        <begin position="140"/>
        <end position="161"/>
    </location>
</feature>
<dbReference type="KEGG" id="lak:106159756"/>